<comment type="caution">
    <text evidence="1">The sequence shown here is derived from an EMBL/GenBank/DDBJ whole genome shotgun (WGS) entry which is preliminary data.</text>
</comment>
<accession>A0ABU3M8Q0</accession>
<organism evidence="1 2">
    <name type="scientific">Streptomyces justiciae</name>
    <dbReference type="NCBI Taxonomy" id="2780140"/>
    <lineage>
        <taxon>Bacteria</taxon>
        <taxon>Bacillati</taxon>
        <taxon>Actinomycetota</taxon>
        <taxon>Actinomycetes</taxon>
        <taxon>Kitasatosporales</taxon>
        <taxon>Streptomycetaceae</taxon>
        <taxon>Streptomyces</taxon>
    </lineage>
</organism>
<protein>
    <submittedName>
        <fullName evidence="1">DUF6059 family protein</fullName>
    </submittedName>
</protein>
<dbReference type="InterPro" id="IPR045701">
    <property type="entry name" value="DUF6059"/>
</dbReference>
<reference evidence="2" key="1">
    <citation type="submission" date="2023-07" db="EMBL/GenBank/DDBJ databases">
        <title>Draft genome sequence of the endophytic actinobacterium Streptomyces justiciae WPN32, a potential antibiotic producer.</title>
        <authorList>
            <person name="Yasawong M."/>
            <person name="Pana W."/>
            <person name="Ganta P."/>
            <person name="Santapan N."/>
            <person name="Songngamsuk T."/>
            <person name="Phatcharaharikarn M."/>
            <person name="Kerdtoob S."/>
            <person name="Nantapong N."/>
        </authorList>
    </citation>
    <scope>NUCLEOTIDE SEQUENCE [LARGE SCALE GENOMIC DNA]</scope>
    <source>
        <strain evidence="2">WPN32</strain>
    </source>
</reference>
<name>A0ABU3M8Q0_9ACTN</name>
<proteinExistence type="predicted"/>
<evidence type="ECO:0000313" key="2">
    <source>
        <dbReference type="Proteomes" id="UP001257948"/>
    </source>
</evidence>
<dbReference type="RefSeq" id="WP_228049632.1">
    <property type="nucleotide sequence ID" value="NZ_JADDXU010000034.1"/>
</dbReference>
<dbReference type="Pfam" id="PF19534">
    <property type="entry name" value="DUF6059"/>
    <property type="match status" value="1"/>
</dbReference>
<evidence type="ECO:0000313" key="1">
    <source>
        <dbReference type="EMBL" id="MDT7847892.1"/>
    </source>
</evidence>
<keyword evidence="2" id="KW-1185">Reference proteome</keyword>
<dbReference type="Proteomes" id="UP001257948">
    <property type="component" value="Unassembled WGS sequence"/>
</dbReference>
<gene>
    <name evidence="1" type="ORF">RQC66_45055</name>
</gene>
<sequence>MLADYCLRPVWRVLASYGAIYVGPEAMRAVAAPGYASRSARRLVRYAQGRLLVLPPGVGGPPPAHPERLREDVPLSGQELLLARELWPAYEPRAREGR</sequence>
<dbReference type="EMBL" id="JAVTLL010000078">
    <property type="protein sequence ID" value="MDT7847892.1"/>
    <property type="molecule type" value="Genomic_DNA"/>
</dbReference>